<evidence type="ECO:0000256" key="5">
    <source>
        <dbReference type="ARBA" id="ARBA00022491"/>
    </source>
</evidence>
<dbReference type="GO" id="GO:0005737">
    <property type="term" value="C:cytoplasm"/>
    <property type="evidence" value="ECO:0007669"/>
    <property type="project" value="UniProtKB-SubCell"/>
</dbReference>
<keyword evidence="5 11" id="KW-0678">Repressor</keyword>
<gene>
    <name evidence="11" type="primary">fur</name>
    <name evidence="12" type="ORF">ISQ19_04775</name>
</gene>
<sequence>MPRLQISDKRKTRLAEKLGIAGLRVTEPRLALAHLLFRHGNRHVTAETLLDEALRAGLKVSQATVYNTLNQFQAAGLLRQVQVDQARSYFDTNIDAHHHFYVEDEARLIDIAADAVNVAKLPDSPAGYDVERVEVIIRLDKKAAKK</sequence>
<dbReference type="InterPro" id="IPR002481">
    <property type="entry name" value="FUR"/>
</dbReference>
<dbReference type="Gene3D" id="1.10.10.10">
    <property type="entry name" value="Winged helix-like DNA-binding domain superfamily/Winged helix DNA-binding domain"/>
    <property type="match status" value="1"/>
</dbReference>
<dbReference type="Pfam" id="PF01475">
    <property type="entry name" value="FUR"/>
    <property type="match status" value="1"/>
</dbReference>
<name>A0A937HGZ6_9PROT</name>
<dbReference type="GO" id="GO:0000976">
    <property type="term" value="F:transcription cis-regulatory region binding"/>
    <property type="evidence" value="ECO:0007669"/>
    <property type="project" value="TreeGrafter"/>
</dbReference>
<comment type="similarity">
    <text evidence="2 11">Belongs to the Fur family.</text>
</comment>
<dbReference type="InterPro" id="IPR036388">
    <property type="entry name" value="WH-like_DNA-bd_sf"/>
</dbReference>
<evidence type="ECO:0000256" key="8">
    <source>
        <dbReference type="ARBA" id="ARBA00023015"/>
    </source>
</evidence>
<dbReference type="FunFam" id="1.10.10.10:FF:000007">
    <property type="entry name" value="Ferric uptake regulation protein"/>
    <property type="match status" value="1"/>
</dbReference>
<dbReference type="AlphaFoldDB" id="A0A937HGZ6"/>
<dbReference type="GO" id="GO:0008270">
    <property type="term" value="F:zinc ion binding"/>
    <property type="evidence" value="ECO:0007669"/>
    <property type="project" value="TreeGrafter"/>
</dbReference>
<dbReference type="CDD" id="cd07153">
    <property type="entry name" value="Fur_like"/>
    <property type="match status" value="1"/>
</dbReference>
<evidence type="ECO:0000256" key="4">
    <source>
        <dbReference type="ARBA" id="ARBA00022490"/>
    </source>
</evidence>
<dbReference type="Proteomes" id="UP000785783">
    <property type="component" value="Unassembled WGS sequence"/>
</dbReference>
<keyword evidence="10 11" id="KW-0804">Transcription</keyword>
<keyword evidence="7 11" id="KW-0862">Zinc</keyword>
<evidence type="ECO:0000256" key="7">
    <source>
        <dbReference type="ARBA" id="ARBA00022833"/>
    </source>
</evidence>
<dbReference type="EMBL" id="JADHOK010000057">
    <property type="protein sequence ID" value="MBL6761994.1"/>
    <property type="molecule type" value="Genomic_DNA"/>
</dbReference>
<keyword evidence="4 11" id="KW-0963">Cytoplasm</keyword>
<dbReference type="NCBIfam" id="NF045677">
    <property type="entry name" value="FeRespRegIrr"/>
    <property type="match status" value="1"/>
</dbReference>
<dbReference type="GO" id="GO:0045892">
    <property type="term" value="P:negative regulation of DNA-templated transcription"/>
    <property type="evidence" value="ECO:0007669"/>
    <property type="project" value="TreeGrafter"/>
</dbReference>
<protein>
    <recommendedName>
        <fullName evidence="3 11">Ferric uptake regulation protein</fullName>
    </recommendedName>
</protein>
<evidence type="ECO:0000256" key="6">
    <source>
        <dbReference type="ARBA" id="ARBA00022723"/>
    </source>
</evidence>
<proteinExistence type="inferred from homology"/>
<evidence type="ECO:0000313" key="12">
    <source>
        <dbReference type="EMBL" id="MBL6761994.1"/>
    </source>
</evidence>
<dbReference type="InterPro" id="IPR036390">
    <property type="entry name" value="WH_DNA-bd_sf"/>
</dbReference>
<evidence type="ECO:0000256" key="11">
    <source>
        <dbReference type="RuleBase" id="RU364037"/>
    </source>
</evidence>
<evidence type="ECO:0000256" key="1">
    <source>
        <dbReference type="ARBA" id="ARBA00004496"/>
    </source>
</evidence>
<dbReference type="NCBIfam" id="NF045678">
    <property type="entry name" value="TransRegIrrA"/>
    <property type="match status" value="1"/>
</dbReference>
<keyword evidence="8 11" id="KW-0805">Transcription regulation</keyword>
<keyword evidence="11" id="KW-0408">Iron</keyword>
<organism evidence="12 13">
    <name type="scientific">PS1 clade bacterium</name>
    <dbReference type="NCBI Taxonomy" id="2175152"/>
    <lineage>
        <taxon>Bacteria</taxon>
        <taxon>Pseudomonadati</taxon>
        <taxon>Pseudomonadota</taxon>
        <taxon>Alphaproteobacteria</taxon>
        <taxon>PS1 clade</taxon>
    </lineage>
</organism>
<dbReference type="GO" id="GO:0003700">
    <property type="term" value="F:DNA-binding transcription factor activity"/>
    <property type="evidence" value="ECO:0007669"/>
    <property type="project" value="UniProtKB-UniRule"/>
</dbReference>
<comment type="caution">
    <text evidence="12">The sequence shown here is derived from an EMBL/GenBank/DDBJ whole genome shotgun (WGS) entry which is preliminary data.</text>
</comment>
<evidence type="ECO:0000313" key="13">
    <source>
        <dbReference type="Proteomes" id="UP000785783"/>
    </source>
</evidence>
<comment type="subunit">
    <text evidence="11">Homodimer.</text>
</comment>
<comment type="subcellular location">
    <subcellularLocation>
        <location evidence="1 11">Cytoplasm</location>
    </subcellularLocation>
</comment>
<dbReference type="GO" id="GO:1900376">
    <property type="term" value="P:regulation of secondary metabolite biosynthetic process"/>
    <property type="evidence" value="ECO:0007669"/>
    <property type="project" value="TreeGrafter"/>
</dbReference>
<dbReference type="PANTHER" id="PTHR33202">
    <property type="entry name" value="ZINC UPTAKE REGULATION PROTEIN"/>
    <property type="match status" value="1"/>
</dbReference>
<keyword evidence="9 11" id="KW-0238">DNA-binding</keyword>
<accession>A0A937HGZ6</accession>
<evidence type="ECO:0000256" key="3">
    <source>
        <dbReference type="ARBA" id="ARBA00020910"/>
    </source>
</evidence>
<keyword evidence="6 11" id="KW-0479">Metal-binding</keyword>
<evidence type="ECO:0000256" key="2">
    <source>
        <dbReference type="ARBA" id="ARBA00007957"/>
    </source>
</evidence>
<evidence type="ECO:0000256" key="10">
    <source>
        <dbReference type="ARBA" id="ARBA00023163"/>
    </source>
</evidence>
<dbReference type="PANTHER" id="PTHR33202:SF7">
    <property type="entry name" value="FERRIC UPTAKE REGULATION PROTEIN"/>
    <property type="match status" value="1"/>
</dbReference>
<reference evidence="12" key="1">
    <citation type="submission" date="2020-10" db="EMBL/GenBank/DDBJ databases">
        <title>Microbiome of the Black Sea water column analyzed by genome centric metagenomics.</title>
        <authorList>
            <person name="Cabello-Yeves P.J."/>
            <person name="Callieri C."/>
            <person name="Picazo A."/>
            <person name="Mehrshad M."/>
            <person name="Haro-Moreno J.M."/>
            <person name="Roda-Garcia J."/>
            <person name="Dzembekova N."/>
            <person name="Slabakova V."/>
            <person name="Slabakova N."/>
            <person name="Moncheva S."/>
            <person name="Rodriguez-Valera F."/>
        </authorList>
    </citation>
    <scope>NUCLEOTIDE SEQUENCE</scope>
    <source>
        <strain evidence="12">BS307-5m-G5</strain>
    </source>
</reference>
<dbReference type="SUPFAM" id="SSF46785">
    <property type="entry name" value="Winged helix' DNA-binding domain"/>
    <property type="match status" value="1"/>
</dbReference>
<evidence type="ECO:0000256" key="9">
    <source>
        <dbReference type="ARBA" id="ARBA00023125"/>
    </source>
</evidence>